<comment type="caution">
    <text evidence="2">The sequence shown here is derived from an EMBL/GenBank/DDBJ whole genome shotgun (WGS) entry which is preliminary data.</text>
</comment>
<gene>
    <name evidence="2" type="ORF">EVAR_63672_1</name>
</gene>
<dbReference type="AlphaFoldDB" id="A0A4C1ZSI2"/>
<dbReference type="EMBL" id="BGZK01002047">
    <property type="protein sequence ID" value="GBP89959.1"/>
    <property type="molecule type" value="Genomic_DNA"/>
</dbReference>
<reference evidence="2 3" key="1">
    <citation type="journal article" date="2019" name="Commun. Biol.">
        <title>The bagworm genome reveals a unique fibroin gene that provides high tensile strength.</title>
        <authorList>
            <person name="Kono N."/>
            <person name="Nakamura H."/>
            <person name="Ohtoshi R."/>
            <person name="Tomita M."/>
            <person name="Numata K."/>
            <person name="Arakawa K."/>
        </authorList>
    </citation>
    <scope>NUCLEOTIDE SEQUENCE [LARGE SCALE GENOMIC DNA]</scope>
</reference>
<proteinExistence type="predicted"/>
<accession>A0A4C1ZSI2</accession>
<feature type="region of interest" description="Disordered" evidence="1">
    <location>
        <begin position="34"/>
        <end position="58"/>
    </location>
</feature>
<sequence>MMKDNHGRYILRASDITFQFNKCQADIKKFHFKGQTSVQSTRGQSREPPMDNGNPRGAASALLAFWEDKMEI</sequence>
<evidence type="ECO:0000256" key="1">
    <source>
        <dbReference type="SAM" id="MobiDB-lite"/>
    </source>
</evidence>
<feature type="compositionally biased region" description="Polar residues" evidence="1">
    <location>
        <begin position="34"/>
        <end position="43"/>
    </location>
</feature>
<evidence type="ECO:0000313" key="3">
    <source>
        <dbReference type="Proteomes" id="UP000299102"/>
    </source>
</evidence>
<name>A0A4C1ZSI2_EUMVA</name>
<dbReference type="Proteomes" id="UP000299102">
    <property type="component" value="Unassembled WGS sequence"/>
</dbReference>
<organism evidence="2 3">
    <name type="scientific">Eumeta variegata</name>
    <name type="common">Bagworm moth</name>
    <name type="synonym">Eumeta japonica</name>
    <dbReference type="NCBI Taxonomy" id="151549"/>
    <lineage>
        <taxon>Eukaryota</taxon>
        <taxon>Metazoa</taxon>
        <taxon>Ecdysozoa</taxon>
        <taxon>Arthropoda</taxon>
        <taxon>Hexapoda</taxon>
        <taxon>Insecta</taxon>
        <taxon>Pterygota</taxon>
        <taxon>Neoptera</taxon>
        <taxon>Endopterygota</taxon>
        <taxon>Lepidoptera</taxon>
        <taxon>Glossata</taxon>
        <taxon>Ditrysia</taxon>
        <taxon>Tineoidea</taxon>
        <taxon>Psychidae</taxon>
        <taxon>Oiketicinae</taxon>
        <taxon>Eumeta</taxon>
    </lineage>
</organism>
<protein>
    <submittedName>
        <fullName evidence="2">Uncharacterized protein</fullName>
    </submittedName>
</protein>
<evidence type="ECO:0000313" key="2">
    <source>
        <dbReference type="EMBL" id="GBP89959.1"/>
    </source>
</evidence>
<keyword evidence="3" id="KW-1185">Reference proteome</keyword>